<dbReference type="SUPFAM" id="SSF52540">
    <property type="entry name" value="P-loop containing nucleoside triphosphate hydrolases"/>
    <property type="match status" value="1"/>
</dbReference>
<evidence type="ECO:0000256" key="4">
    <source>
        <dbReference type="ARBA" id="ARBA00048988"/>
    </source>
</evidence>
<evidence type="ECO:0000313" key="6">
    <source>
        <dbReference type="EMBL" id="WEU40351.1"/>
    </source>
</evidence>
<dbReference type="InterPro" id="IPR002789">
    <property type="entry name" value="HerA_central"/>
</dbReference>
<comment type="catalytic activity">
    <reaction evidence="4">
        <text>ATP + H2O = ADP + phosphate + H(+)</text>
        <dbReference type="Rhea" id="RHEA:13065"/>
        <dbReference type="ChEBI" id="CHEBI:15377"/>
        <dbReference type="ChEBI" id="CHEBI:15378"/>
        <dbReference type="ChEBI" id="CHEBI:30616"/>
        <dbReference type="ChEBI" id="CHEBI:43474"/>
        <dbReference type="ChEBI" id="CHEBI:456216"/>
        <dbReference type="EC" id="5.6.2.4"/>
    </reaction>
</comment>
<dbReference type="AlphaFoldDB" id="A0AAF0D2A8"/>
<evidence type="ECO:0000313" key="7">
    <source>
        <dbReference type="Proteomes" id="UP000186851"/>
    </source>
</evidence>
<dbReference type="InterPro" id="IPR008571">
    <property type="entry name" value="HerA-like"/>
</dbReference>
<dbReference type="PANTHER" id="PTHR42957">
    <property type="entry name" value="HELICASE MJ1565-RELATED"/>
    <property type="match status" value="1"/>
</dbReference>
<protein>
    <submittedName>
        <fullName evidence="6">ATP-binding protein</fullName>
    </submittedName>
</protein>
<reference evidence="6" key="2">
    <citation type="journal article" date="2022" name="Nat. Microbiol.">
        <title>A closed Candidatus Odinarchaeum chromosome exposes Asgard archaeal viruses.</title>
        <authorList>
            <person name="Tamarit D."/>
            <person name="Caceres E.F."/>
            <person name="Krupovic M."/>
            <person name="Nijland R."/>
            <person name="Eme L."/>
            <person name="Robinson N.P."/>
            <person name="Ettema T.J.G."/>
        </authorList>
    </citation>
    <scope>NUCLEOTIDE SEQUENCE</scope>
    <source>
        <strain evidence="6">LCB_4</strain>
    </source>
</reference>
<dbReference type="Proteomes" id="UP000186851">
    <property type="component" value="Chromosome"/>
</dbReference>
<dbReference type="EMBL" id="CP091871">
    <property type="protein sequence ID" value="WEU40351.1"/>
    <property type="molecule type" value="Genomic_DNA"/>
</dbReference>
<organism evidence="6 7">
    <name type="scientific">Odinarchaeota yellowstonii (strain LCB_4)</name>
    <dbReference type="NCBI Taxonomy" id="1841599"/>
    <lineage>
        <taxon>Archaea</taxon>
        <taxon>Promethearchaeati</taxon>
        <taxon>Candidatus Odinarchaeota</taxon>
        <taxon>Candidatus Odinarchaeia</taxon>
        <taxon>Candidatus Odinarchaeales</taxon>
        <taxon>Candidatus Odinarchaeaceae</taxon>
        <taxon>Candidatus Odinarchaeum</taxon>
    </lineage>
</organism>
<dbReference type="GO" id="GO:0043138">
    <property type="term" value="F:3'-5' DNA helicase activity"/>
    <property type="evidence" value="ECO:0007669"/>
    <property type="project" value="UniProtKB-EC"/>
</dbReference>
<evidence type="ECO:0000256" key="1">
    <source>
        <dbReference type="ARBA" id="ARBA00007816"/>
    </source>
</evidence>
<reference evidence="6" key="1">
    <citation type="journal article" date="2017" name="Nature">
        <title>Asgard archaea illuminate the origin of eukaryotic cellular complexity.</title>
        <authorList>
            <person name="Zaremba-Niedzwiedzka K."/>
            <person name="Caceres E.F."/>
            <person name="Saw J.H."/>
            <person name="Backstrom D."/>
            <person name="Juzokaite L."/>
            <person name="Vancaester E."/>
            <person name="Seitz K.W."/>
            <person name="Anantharaman K."/>
            <person name="Starnawski P."/>
            <person name="Kjeldsen K.U."/>
            <person name="Scott M.B."/>
            <person name="Nunoura T."/>
            <person name="Banfield J.F."/>
            <person name="Schramm A."/>
            <person name="Baker B.J."/>
            <person name="Spang A."/>
            <person name="Ettema T.J.G."/>
        </authorList>
    </citation>
    <scope>NUCLEOTIDE SEQUENCE</scope>
    <source>
        <strain evidence="6">LCB_4</strain>
    </source>
</reference>
<comment type="similarity">
    <text evidence="1">Belongs to the HerA family.</text>
</comment>
<comment type="catalytic activity">
    <reaction evidence="3">
        <text>ATP + H2O = ADP + phosphate + H(+)</text>
        <dbReference type="Rhea" id="RHEA:13065"/>
        <dbReference type="ChEBI" id="CHEBI:15377"/>
        <dbReference type="ChEBI" id="CHEBI:15378"/>
        <dbReference type="ChEBI" id="CHEBI:30616"/>
        <dbReference type="ChEBI" id="CHEBI:43474"/>
        <dbReference type="ChEBI" id="CHEBI:456216"/>
        <dbReference type="EC" id="5.6.2.3"/>
    </reaction>
</comment>
<name>A0AAF0D2A8_ODILC</name>
<feature type="domain" description="Helicase HerA central" evidence="5">
    <location>
        <begin position="132"/>
        <end position="361"/>
    </location>
</feature>
<accession>A0AAF0D2A8</accession>
<dbReference type="GO" id="GO:0043139">
    <property type="term" value="F:5'-3' DNA helicase activity"/>
    <property type="evidence" value="ECO:0007669"/>
    <property type="project" value="UniProtKB-EC"/>
</dbReference>
<keyword evidence="6" id="KW-0067">ATP-binding</keyword>
<proteinExistence type="inferred from homology"/>
<gene>
    <name evidence="6" type="ORF">OdinLCB4_007750</name>
</gene>
<dbReference type="Gene3D" id="3.40.50.300">
    <property type="entry name" value="P-loop containing nucleotide triphosphate hydrolases"/>
    <property type="match status" value="2"/>
</dbReference>
<keyword evidence="6" id="KW-0547">Nucleotide-binding</keyword>
<evidence type="ECO:0000256" key="3">
    <source>
        <dbReference type="ARBA" id="ARBA00048954"/>
    </source>
</evidence>
<dbReference type="InterPro" id="IPR027417">
    <property type="entry name" value="P-loop_NTPase"/>
</dbReference>
<evidence type="ECO:0000256" key="2">
    <source>
        <dbReference type="ARBA" id="ARBA00034617"/>
    </source>
</evidence>
<dbReference type="PANTHER" id="PTHR42957:SF1">
    <property type="entry name" value="HELICASE MJ1565-RELATED"/>
    <property type="match status" value="1"/>
</dbReference>
<comment type="catalytic activity">
    <reaction evidence="2">
        <text>Couples ATP hydrolysis with the unwinding of duplex DNA by translocating in the 3'-5' direction.</text>
        <dbReference type="EC" id="5.6.2.4"/>
    </reaction>
</comment>
<dbReference type="GO" id="GO:0005524">
    <property type="term" value="F:ATP binding"/>
    <property type="evidence" value="ECO:0007669"/>
    <property type="project" value="UniProtKB-KW"/>
</dbReference>
<sequence length="520" mass="57911">MDVIGSVIGGAVGKILLRQKSGEKIELGDLLVSEEDSELVIMQVYDLEYGSQIPSTSIEMIAGLRLEGYGASSDLNIMEPQLRHYVIASVKAVLRVKDGSPSIPKTLPNFLSSLRRIKPEDLRFLTKPDNPIYVGNLRSGSKVLDLPIYLNGPEVLAHHMLISATTGRGKSNLVKVMLWSLMDQDNFGVLVLDSHDEYYGRHGKGLKDHPKAKERLLYYTSAKPPPGGYNLRVNFESIKPVHFNGIAEFSEAQSDAIYNFYTEYKEKWIRNILTNQPLKTTGDEKDEKNKISPRTIAVTQRRLEHLLGVKYTEERGFEYFCNIFSVDEGMSTVGDIVDALEKGKIVIVDTSRIPDIAELLTGVVIVSEVFQRYQYYKHIGELEDKPVVSVVIEEAPRVIGSDVLSRGDNIYSTIAREGRKFKIGLMAITQLTSVIPKTILANMNTKIILGNEMSLEREAIIECAPQDLSDDSRTIASLDKGEAIISSSFTKFAIPVKTPLFEEYIKDKASPASGGRIAYI</sequence>
<dbReference type="KEGG" id="oyw:OdinLCB4_007750"/>
<evidence type="ECO:0000259" key="5">
    <source>
        <dbReference type="Pfam" id="PF01935"/>
    </source>
</evidence>
<dbReference type="Pfam" id="PF01935">
    <property type="entry name" value="DUF87"/>
    <property type="match status" value="1"/>
</dbReference>